<gene>
    <name evidence="1" type="ORF">SAMN05192576_2459</name>
</gene>
<proteinExistence type="predicted"/>
<evidence type="ECO:0008006" key="3">
    <source>
        <dbReference type="Google" id="ProtNLM"/>
    </source>
</evidence>
<accession>A0A1H0CL39</accession>
<sequence>MAWFAGVATVVFFSLLLPATTALDRRTDRARPLYDDVLAVAQYEWEQIKETGRPAALTLAGGDRTGGETGLTLDSHTETVRVTVEGGGYCIEARNTFGDETGVLCFEGREPPTTLFEDRS</sequence>
<reference evidence="1 2" key="1">
    <citation type="submission" date="2016-10" db="EMBL/GenBank/DDBJ databases">
        <authorList>
            <person name="de Groot N.N."/>
        </authorList>
    </citation>
    <scope>NUCLEOTIDE SEQUENCE [LARGE SCALE GENOMIC DNA]</scope>
    <source>
        <strain evidence="1 2">CGMCC 1.11147</strain>
    </source>
</reference>
<dbReference type="AlphaFoldDB" id="A0A1H0CL39"/>
<evidence type="ECO:0000313" key="1">
    <source>
        <dbReference type="EMBL" id="SDN58584.1"/>
    </source>
</evidence>
<dbReference type="EMBL" id="FNIC01000003">
    <property type="protein sequence ID" value="SDN58584.1"/>
    <property type="molecule type" value="Genomic_DNA"/>
</dbReference>
<keyword evidence="2" id="KW-1185">Reference proteome</keyword>
<evidence type="ECO:0000313" key="2">
    <source>
        <dbReference type="Proteomes" id="UP000199004"/>
    </source>
</evidence>
<dbReference type="Proteomes" id="UP000199004">
    <property type="component" value="Unassembled WGS sequence"/>
</dbReference>
<organism evidence="1 2">
    <name type="scientific">Nocardioides szechwanensis</name>
    <dbReference type="NCBI Taxonomy" id="1005944"/>
    <lineage>
        <taxon>Bacteria</taxon>
        <taxon>Bacillati</taxon>
        <taxon>Actinomycetota</taxon>
        <taxon>Actinomycetes</taxon>
        <taxon>Propionibacteriales</taxon>
        <taxon>Nocardioidaceae</taxon>
        <taxon>Nocardioides</taxon>
    </lineage>
</organism>
<name>A0A1H0CL39_9ACTN</name>
<protein>
    <recommendedName>
        <fullName evidence="3">Tfp pilus assembly protein PilE</fullName>
    </recommendedName>
</protein>